<evidence type="ECO:0000256" key="1">
    <source>
        <dbReference type="SAM" id="MobiDB-lite"/>
    </source>
</evidence>
<dbReference type="AlphaFoldDB" id="A0AAV7P9E3"/>
<feature type="compositionally biased region" description="Basic and acidic residues" evidence="1">
    <location>
        <begin position="63"/>
        <end position="75"/>
    </location>
</feature>
<keyword evidence="3" id="KW-1185">Reference proteome</keyword>
<name>A0AAV7P9E3_PLEWA</name>
<comment type="caution">
    <text evidence="2">The sequence shown here is derived from an EMBL/GenBank/DDBJ whole genome shotgun (WGS) entry which is preliminary data.</text>
</comment>
<sequence length="128" mass="13762">MENGLGLCPYALLLGLRPGSWPRSYLGLRTPLFCCDNVNLGFPSLLVRLEACETASDLPPGERMGRGDPKQKKLSFDTTKAPRRQHIDDTVDPGPASSATSDLPLDGAAAIIAELRAGSRLYSHDLTP</sequence>
<evidence type="ECO:0000313" key="3">
    <source>
        <dbReference type="Proteomes" id="UP001066276"/>
    </source>
</evidence>
<dbReference type="Proteomes" id="UP001066276">
    <property type="component" value="Chromosome 7"/>
</dbReference>
<gene>
    <name evidence="2" type="ORF">NDU88_002241</name>
</gene>
<dbReference type="EMBL" id="JANPWB010000011">
    <property type="protein sequence ID" value="KAJ1123774.1"/>
    <property type="molecule type" value="Genomic_DNA"/>
</dbReference>
<evidence type="ECO:0000313" key="2">
    <source>
        <dbReference type="EMBL" id="KAJ1123774.1"/>
    </source>
</evidence>
<accession>A0AAV7P9E3</accession>
<protein>
    <submittedName>
        <fullName evidence="2">Uncharacterized protein</fullName>
    </submittedName>
</protein>
<organism evidence="2 3">
    <name type="scientific">Pleurodeles waltl</name>
    <name type="common">Iberian ribbed newt</name>
    <dbReference type="NCBI Taxonomy" id="8319"/>
    <lineage>
        <taxon>Eukaryota</taxon>
        <taxon>Metazoa</taxon>
        <taxon>Chordata</taxon>
        <taxon>Craniata</taxon>
        <taxon>Vertebrata</taxon>
        <taxon>Euteleostomi</taxon>
        <taxon>Amphibia</taxon>
        <taxon>Batrachia</taxon>
        <taxon>Caudata</taxon>
        <taxon>Salamandroidea</taxon>
        <taxon>Salamandridae</taxon>
        <taxon>Pleurodelinae</taxon>
        <taxon>Pleurodeles</taxon>
    </lineage>
</organism>
<feature type="region of interest" description="Disordered" evidence="1">
    <location>
        <begin position="56"/>
        <end position="103"/>
    </location>
</feature>
<proteinExistence type="predicted"/>
<reference evidence="2" key="1">
    <citation type="journal article" date="2022" name="bioRxiv">
        <title>Sequencing and chromosome-scale assembly of the giantPleurodeles waltlgenome.</title>
        <authorList>
            <person name="Brown T."/>
            <person name="Elewa A."/>
            <person name="Iarovenko S."/>
            <person name="Subramanian E."/>
            <person name="Araus A.J."/>
            <person name="Petzold A."/>
            <person name="Susuki M."/>
            <person name="Suzuki K.-i.T."/>
            <person name="Hayashi T."/>
            <person name="Toyoda A."/>
            <person name="Oliveira C."/>
            <person name="Osipova E."/>
            <person name="Leigh N.D."/>
            <person name="Simon A."/>
            <person name="Yun M.H."/>
        </authorList>
    </citation>
    <scope>NUCLEOTIDE SEQUENCE</scope>
    <source>
        <strain evidence="2">20211129_DDA</strain>
        <tissue evidence="2">Liver</tissue>
    </source>
</reference>